<dbReference type="HOGENOM" id="CLU_066015_0_0_6"/>
<dbReference type="STRING" id="29491.GCA_000820065_04497"/>
<dbReference type="SUPFAM" id="SSF53850">
    <property type="entry name" value="Periplasmic binding protein-like II"/>
    <property type="match status" value="1"/>
</dbReference>
<name>A4STE4_AERS4</name>
<evidence type="ECO:0000313" key="2">
    <source>
        <dbReference type="Proteomes" id="UP000000225"/>
    </source>
</evidence>
<dbReference type="EMBL" id="CP000644">
    <property type="protein sequence ID" value="ABO92166.1"/>
    <property type="molecule type" value="Genomic_DNA"/>
</dbReference>
<reference evidence="2" key="1">
    <citation type="journal article" date="2008" name="BMC Genomics">
        <title>The genome of Aeromonas salmonicida subsp. salmonicida A449: insights into the evolution of a fish pathogen.</title>
        <authorList>
            <person name="Reith M.E."/>
            <person name="Singh R.K."/>
            <person name="Curtis B."/>
            <person name="Boyd J.M."/>
            <person name="Bouevitch A."/>
            <person name="Kimball J."/>
            <person name="Munholland J."/>
            <person name="Murphy C."/>
            <person name="Sarty D."/>
            <person name="Williams J."/>
            <person name="Nash J.H."/>
            <person name="Johnson S.C."/>
            <person name="Brown L.L."/>
        </authorList>
    </citation>
    <scope>NUCLEOTIDE SEQUENCE [LARGE SCALE GENOMIC DNA]</scope>
    <source>
        <strain evidence="2">A449</strain>
    </source>
</reference>
<organism evidence="1 2">
    <name type="scientific">Aeromonas salmonicida (strain A449)</name>
    <dbReference type="NCBI Taxonomy" id="382245"/>
    <lineage>
        <taxon>Bacteria</taxon>
        <taxon>Pseudomonadati</taxon>
        <taxon>Pseudomonadota</taxon>
        <taxon>Gammaproteobacteria</taxon>
        <taxon>Aeromonadales</taxon>
        <taxon>Aeromonadaceae</taxon>
        <taxon>Aeromonas</taxon>
    </lineage>
</organism>
<gene>
    <name evidence="1" type="ordered locus">ASA_4238</name>
</gene>
<dbReference type="KEGG" id="asa:ASA_4238"/>
<proteinExistence type="predicted"/>
<dbReference type="AlphaFoldDB" id="A4STE4"/>
<dbReference type="eggNOG" id="COG0834">
    <property type="taxonomic scope" value="Bacteria"/>
</dbReference>
<evidence type="ECO:0000313" key="1">
    <source>
        <dbReference type="EMBL" id="ABO92166.1"/>
    </source>
</evidence>
<protein>
    <submittedName>
        <fullName evidence="1">Uncharacterized protein</fullName>
    </submittedName>
</protein>
<dbReference type="Proteomes" id="UP000000225">
    <property type="component" value="Chromosome"/>
</dbReference>
<accession>A4STE4</accession>
<sequence length="314" mass="35101">MGPYTRTGRSRVIVSASRSEVRGAMIRILLWCITLFAGSALAAESHIRAWNLLLEHPNPAVAGLLRLSLDLTVPEYGPYQLIASPPMEQGRAVKALQEGALVQIGVFAPDEEREHSLLAVHIPLAKGLLGWRVCLIRLGDEGRFSGIGSLADWHSAGLTIGQHRSWPDTRLLKANGLKVTVGNLYEALFNMLSKRRFDCFLRSVIEIEDELKQHPELAIEPHLVFRYPLALLFFVSPQYPELAQRIELGLQRARQSGAFDQIFEKEFGSTIRRLKLDERVMLELHNPDLPARSRIMMADPSLIYAPVTATPSAQ</sequence>